<feature type="compositionally biased region" description="Polar residues" evidence="1">
    <location>
        <begin position="16"/>
        <end position="25"/>
    </location>
</feature>
<dbReference type="InParanoid" id="B9S4I7"/>
<evidence type="ECO:0000313" key="2">
    <source>
        <dbReference type="EMBL" id="EEF41451.1"/>
    </source>
</evidence>
<accession>B9S4I7</accession>
<organism evidence="2 3">
    <name type="scientific">Ricinus communis</name>
    <name type="common">Castor bean</name>
    <dbReference type="NCBI Taxonomy" id="3988"/>
    <lineage>
        <taxon>Eukaryota</taxon>
        <taxon>Viridiplantae</taxon>
        <taxon>Streptophyta</taxon>
        <taxon>Embryophyta</taxon>
        <taxon>Tracheophyta</taxon>
        <taxon>Spermatophyta</taxon>
        <taxon>Magnoliopsida</taxon>
        <taxon>eudicotyledons</taxon>
        <taxon>Gunneridae</taxon>
        <taxon>Pentapetalae</taxon>
        <taxon>rosids</taxon>
        <taxon>fabids</taxon>
        <taxon>Malpighiales</taxon>
        <taxon>Euphorbiaceae</taxon>
        <taxon>Acalyphoideae</taxon>
        <taxon>Acalypheae</taxon>
        <taxon>Ricinus</taxon>
    </lineage>
</organism>
<gene>
    <name evidence="2" type="ORF">RCOM_0807910</name>
</gene>
<name>B9S4I7_RICCO</name>
<dbReference type="Proteomes" id="UP000008311">
    <property type="component" value="Unassembled WGS sequence"/>
</dbReference>
<proteinExistence type="predicted"/>
<keyword evidence="3" id="KW-1185">Reference proteome</keyword>
<dbReference type="AlphaFoldDB" id="B9S4I7"/>
<feature type="region of interest" description="Disordered" evidence="1">
    <location>
        <begin position="1"/>
        <end position="25"/>
    </location>
</feature>
<protein>
    <submittedName>
        <fullName evidence="2">Uncharacterized protein</fullName>
    </submittedName>
</protein>
<evidence type="ECO:0000313" key="3">
    <source>
        <dbReference type="Proteomes" id="UP000008311"/>
    </source>
</evidence>
<reference evidence="3" key="1">
    <citation type="journal article" date="2010" name="Nat. Biotechnol.">
        <title>Draft genome sequence of the oilseed species Ricinus communis.</title>
        <authorList>
            <person name="Chan A.P."/>
            <person name="Crabtree J."/>
            <person name="Zhao Q."/>
            <person name="Lorenzi H."/>
            <person name="Orvis J."/>
            <person name="Puiu D."/>
            <person name="Melake-Berhan A."/>
            <person name="Jones K.M."/>
            <person name="Redman J."/>
            <person name="Chen G."/>
            <person name="Cahoon E.B."/>
            <person name="Gedil M."/>
            <person name="Stanke M."/>
            <person name="Haas B.J."/>
            <person name="Wortman J.R."/>
            <person name="Fraser-Liggett C.M."/>
            <person name="Ravel J."/>
            <person name="Rabinowicz P.D."/>
        </authorList>
    </citation>
    <scope>NUCLEOTIDE SEQUENCE [LARGE SCALE GENOMIC DNA]</scope>
    <source>
        <strain evidence="3">cv. Hale</strain>
    </source>
</reference>
<sequence length="59" mass="6667">MSLSGKCSDQCVASPDQDSAGTTKESWSQFMSRQLSHLLGWGIYLWKKISKNWKTKRGS</sequence>
<dbReference type="EMBL" id="EQ973865">
    <property type="protein sequence ID" value="EEF41451.1"/>
    <property type="molecule type" value="Genomic_DNA"/>
</dbReference>
<evidence type="ECO:0000256" key="1">
    <source>
        <dbReference type="SAM" id="MobiDB-lite"/>
    </source>
</evidence>